<gene>
    <name evidence="2" type="ORF">GE061_015445</name>
</gene>
<protein>
    <recommendedName>
        <fullName evidence="4">Lipocalin/cytosolic fatty-acid binding domain-containing protein</fullName>
    </recommendedName>
</protein>
<keyword evidence="1" id="KW-0732">Signal</keyword>
<comment type="caution">
    <text evidence="2">The sequence shown here is derived from an EMBL/GenBank/DDBJ whole genome shotgun (WGS) entry which is preliminary data.</text>
</comment>
<evidence type="ECO:0000256" key="1">
    <source>
        <dbReference type="SAM" id="SignalP"/>
    </source>
</evidence>
<dbReference type="InterPro" id="IPR012674">
    <property type="entry name" value="Calycin"/>
</dbReference>
<proteinExistence type="predicted"/>
<sequence length="212" mass="24184">MYKIIIFLAVAAFGSSEGLKWVNGTCPNWQDLPRYIPEGGLFYKYLYQQRSQNNFLFEEEGRCVKSYNSAEHGILLSTYEQINENNKTEMGIATAEVEGDKDFPTTHIFKLKFMRSDRAEIDMPTILVATDQENYGVLYSCKSMLDRSLDIDTNPRKLETVLAFTTKRGDTSFDDKIKSELAAIGLRQIITYHLESCTYSLFDVSNATKETA</sequence>
<evidence type="ECO:0000313" key="2">
    <source>
        <dbReference type="EMBL" id="KAF6209696.1"/>
    </source>
</evidence>
<dbReference type="Proteomes" id="UP000466442">
    <property type="component" value="Unassembled WGS sequence"/>
</dbReference>
<dbReference type="SUPFAM" id="SSF50814">
    <property type="entry name" value="Lipocalins"/>
    <property type="match status" value="1"/>
</dbReference>
<organism evidence="2 3">
    <name type="scientific">Apolygus lucorum</name>
    <name type="common">Small green plant bug</name>
    <name type="synonym">Lygocoris lucorum</name>
    <dbReference type="NCBI Taxonomy" id="248454"/>
    <lineage>
        <taxon>Eukaryota</taxon>
        <taxon>Metazoa</taxon>
        <taxon>Ecdysozoa</taxon>
        <taxon>Arthropoda</taxon>
        <taxon>Hexapoda</taxon>
        <taxon>Insecta</taxon>
        <taxon>Pterygota</taxon>
        <taxon>Neoptera</taxon>
        <taxon>Paraneoptera</taxon>
        <taxon>Hemiptera</taxon>
        <taxon>Heteroptera</taxon>
        <taxon>Panheteroptera</taxon>
        <taxon>Cimicomorpha</taxon>
        <taxon>Miridae</taxon>
        <taxon>Mirini</taxon>
        <taxon>Apolygus</taxon>
    </lineage>
</organism>
<reference evidence="2" key="1">
    <citation type="journal article" date="2021" name="Mol. Ecol. Resour.">
        <title>Apolygus lucorum genome provides insights into omnivorousness and mesophyll feeding.</title>
        <authorList>
            <person name="Liu Y."/>
            <person name="Liu H."/>
            <person name="Wang H."/>
            <person name="Huang T."/>
            <person name="Liu B."/>
            <person name="Yang B."/>
            <person name="Yin L."/>
            <person name="Li B."/>
            <person name="Zhang Y."/>
            <person name="Zhang S."/>
            <person name="Jiang F."/>
            <person name="Zhang X."/>
            <person name="Ren Y."/>
            <person name="Wang B."/>
            <person name="Wang S."/>
            <person name="Lu Y."/>
            <person name="Wu K."/>
            <person name="Fan W."/>
            <person name="Wang G."/>
        </authorList>
    </citation>
    <scope>NUCLEOTIDE SEQUENCE</scope>
    <source>
        <strain evidence="2">12Hb</strain>
    </source>
</reference>
<feature type="signal peptide" evidence="1">
    <location>
        <begin position="1"/>
        <end position="18"/>
    </location>
</feature>
<feature type="chain" id="PRO_5035808446" description="Lipocalin/cytosolic fatty-acid binding domain-containing protein" evidence="1">
    <location>
        <begin position="19"/>
        <end position="212"/>
    </location>
</feature>
<dbReference type="Gene3D" id="2.40.128.20">
    <property type="match status" value="1"/>
</dbReference>
<keyword evidence="3" id="KW-1185">Reference proteome</keyword>
<evidence type="ECO:0008006" key="4">
    <source>
        <dbReference type="Google" id="ProtNLM"/>
    </source>
</evidence>
<name>A0A8S9XNT3_APOLU</name>
<dbReference type="OrthoDB" id="565904at2759"/>
<dbReference type="EMBL" id="WIXP02000006">
    <property type="protein sequence ID" value="KAF6209696.1"/>
    <property type="molecule type" value="Genomic_DNA"/>
</dbReference>
<dbReference type="AlphaFoldDB" id="A0A8S9XNT3"/>
<accession>A0A8S9XNT3</accession>
<evidence type="ECO:0000313" key="3">
    <source>
        <dbReference type="Proteomes" id="UP000466442"/>
    </source>
</evidence>